<accession>A0ABV7Y848</accession>
<dbReference type="GO" id="GO:0016491">
    <property type="term" value="F:oxidoreductase activity"/>
    <property type="evidence" value="ECO:0007669"/>
    <property type="project" value="UniProtKB-KW"/>
</dbReference>
<evidence type="ECO:0000256" key="2">
    <source>
        <dbReference type="RuleBase" id="RU000461"/>
    </source>
</evidence>
<dbReference type="PANTHER" id="PTHR46696:SF6">
    <property type="entry name" value="P450, PUTATIVE (EUROFUNG)-RELATED"/>
    <property type="match status" value="1"/>
</dbReference>
<dbReference type="InterPro" id="IPR036396">
    <property type="entry name" value="Cyt_P450_sf"/>
</dbReference>
<dbReference type="RefSeq" id="WP_205117489.1">
    <property type="nucleotide sequence ID" value="NZ_JAFBCM010000001.1"/>
</dbReference>
<keyword evidence="2" id="KW-0349">Heme</keyword>
<name>A0ABV7Y848_9ACTN</name>
<evidence type="ECO:0000313" key="3">
    <source>
        <dbReference type="EMBL" id="MFC3761278.1"/>
    </source>
</evidence>
<dbReference type="SUPFAM" id="SSF48264">
    <property type="entry name" value="Cytochrome P450"/>
    <property type="match status" value="1"/>
</dbReference>
<gene>
    <name evidence="3" type="ORF">ACFOUW_10540</name>
</gene>
<dbReference type="Pfam" id="PF00067">
    <property type="entry name" value="p450"/>
    <property type="match status" value="2"/>
</dbReference>
<dbReference type="EMBL" id="JBHRZH010000006">
    <property type="protein sequence ID" value="MFC3761278.1"/>
    <property type="molecule type" value="Genomic_DNA"/>
</dbReference>
<comment type="similarity">
    <text evidence="1 2">Belongs to the cytochrome P450 family.</text>
</comment>
<dbReference type="PRINTS" id="PR00359">
    <property type="entry name" value="BP450"/>
</dbReference>
<organism evidence="3 4">
    <name type="scientific">Tenggerimyces flavus</name>
    <dbReference type="NCBI Taxonomy" id="1708749"/>
    <lineage>
        <taxon>Bacteria</taxon>
        <taxon>Bacillati</taxon>
        <taxon>Actinomycetota</taxon>
        <taxon>Actinomycetes</taxon>
        <taxon>Propionibacteriales</taxon>
        <taxon>Nocardioidaceae</taxon>
        <taxon>Tenggerimyces</taxon>
    </lineage>
</organism>
<keyword evidence="2" id="KW-0408">Iron</keyword>
<proteinExistence type="inferred from homology"/>
<comment type="caution">
    <text evidence="3">The sequence shown here is derived from an EMBL/GenBank/DDBJ whole genome shotgun (WGS) entry which is preliminary data.</text>
</comment>
<dbReference type="PANTHER" id="PTHR46696">
    <property type="entry name" value="P450, PUTATIVE (EUROFUNG)-RELATED"/>
    <property type="match status" value="1"/>
</dbReference>
<evidence type="ECO:0000313" key="4">
    <source>
        <dbReference type="Proteomes" id="UP001595699"/>
    </source>
</evidence>
<sequence>MTETPTLPVHLRRDGYEPIPELAKLREEQPVSPAEMLNGGTGWLVTRYDDVRHVLSDVENFSNRWEPSETGGDGSGFLLGYDPPDHTSLRKLLTGEFTVRRLRRLEPRINAIIAEHLDKMEQTGPPADLVEAFALPIPSLVICELLGVPYADRADFQRRSNIRLDLSLPLDYRMEVEAEGLEYMANLVAEQRRDPGEDMIGMLIREHGDAITDRELSGLADLLLLAGHETTSNMLGLGTLLLLQNPEQLAFARDPRNIDQAVEEMLRYLSIVRTVIPRLARTDVELGGQQISAGDVVVCSVPAANRDPVLDPRADEFDVSRKIAAHLAFGHGLHHCLGAPLARMEMRLAFPALFERFPTLRLGIPVENVKYRAFSFVFGVAELPLEW</sequence>
<protein>
    <submittedName>
        <fullName evidence="3">Cytochrome P450</fullName>
        <ecNumber evidence="3">1.14.-.-</ecNumber>
    </submittedName>
</protein>
<keyword evidence="2" id="KW-0479">Metal-binding</keyword>
<keyword evidence="2" id="KW-0503">Monooxygenase</keyword>
<dbReference type="EC" id="1.14.-.-" evidence="3"/>
<dbReference type="InterPro" id="IPR017972">
    <property type="entry name" value="Cyt_P450_CS"/>
</dbReference>
<dbReference type="Gene3D" id="1.10.630.10">
    <property type="entry name" value="Cytochrome P450"/>
    <property type="match status" value="1"/>
</dbReference>
<dbReference type="PRINTS" id="PR00385">
    <property type="entry name" value="P450"/>
</dbReference>
<dbReference type="InterPro" id="IPR001128">
    <property type="entry name" value="Cyt_P450"/>
</dbReference>
<reference evidence="4" key="1">
    <citation type="journal article" date="2019" name="Int. J. Syst. Evol. Microbiol.">
        <title>The Global Catalogue of Microorganisms (GCM) 10K type strain sequencing project: providing services to taxonomists for standard genome sequencing and annotation.</title>
        <authorList>
            <consortium name="The Broad Institute Genomics Platform"/>
            <consortium name="The Broad Institute Genome Sequencing Center for Infectious Disease"/>
            <person name="Wu L."/>
            <person name="Ma J."/>
        </authorList>
    </citation>
    <scope>NUCLEOTIDE SEQUENCE [LARGE SCALE GENOMIC DNA]</scope>
    <source>
        <strain evidence="4">CGMCC 4.7241</strain>
    </source>
</reference>
<dbReference type="PROSITE" id="PS00086">
    <property type="entry name" value="CYTOCHROME_P450"/>
    <property type="match status" value="1"/>
</dbReference>
<keyword evidence="2 3" id="KW-0560">Oxidoreductase</keyword>
<dbReference type="CDD" id="cd11030">
    <property type="entry name" value="CYP105-like"/>
    <property type="match status" value="1"/>
</dbReference>
<keyword evidence="4" id="KW-1185">Reference proteome</keyword>
<dbReference type="Proteomes" id="UP001595699">
    <property type="component" value="Unassembled WGS sequence"/>
</dbReference>
<evidence type="ECO:0000256" key="1">
    <source>
        <dbReference type="ARBA" id="ARBA00010617"/>
    </source>
</evidence>
<dbReference type="InterPro" id="IPR002397">
    <property type="entry name" value="Cyt_P450_B"/>
</dbReference>